<proteinExistence type="predicted"/>
<gene>
    <name evidence="4" type="ORF">P4I72_01170</name>
</gene>
<dbReference type="GO" id="GO:0016787">
    <property type="term" value="F:hydrolase activity"/>
    <property type="evidence" value="ECO:0007669"/>
    <property type="project" value="UniProtKB-KW"/>
</dbReference>
<keyword evidence="1" id="KW-0732">Signal</keyword>
<dbReference type="InterPro" id="IPR029070">
    <property type="entry name" value="Chitinase_insertion_sf"/>
</dbReference>
<dbReference type="Pfam" id="PF00395">
    <property type="entry name" value="SLH"/>
    <property type="match status" value="2"/>
</dbReference>
<feature type="domain" description="SLH" evidence="2">
    <location>
        <begin position="26"/>
        <end position="89"/>
    </location>
</feature>
<evidence type="ECO:0000259" key="3">
    <source>
        <dbReference type="PROSITE" id="PS51910"/>
    </source>
</evidence>
<organism evidence="4 5">
    <name type="scientific">Paenibacillus alba</name>
    <dbReference type="NCBI Taxonomy" id="1197127"/>
    <lineage>
        <taxon>Bacteria</taxon>
        <taxon>Bacillati</taxon>
        <taxon>Bacillota</taxon>
        <taxon>Bacilli</taxon>
        <taxon>Bacillales</taxon>
        <taxon>Paenibacillaceae</taxon>
        <taxon>Paenibacillus</taxon>
    </lineage>
</organism>
<dbReference type="Proteomes" id="UP001338137">
    <property type="component" value="Unassembled WGS sequence"/>
</dbReference>
<dbReference type="EMBL" id="JARLKY010000002">
    <property type="protein sequence ID" value="MEC0225733.1"/>
    <property type="molecule type" value="Genomic_DNA"/>
</dbReference>
<dbReference type="PANTHER" id="PTHR46066">
    <property type="entry name" value="CHITINASE DOMAIN-CONTAINING PROTEIN 1 FAMILY MEMBER"/>
    <property type="match status" value="1"/>
</dbReference>
<feature type="chain" id="PRO_5045490661" evidence="1">
    <location>
        <begin position="23"/>
        <end position="533"/>
    </location>
</feature>
<dbReference type="Gene3D" id="3.10.50.10">
    <property type="match status" value="1"/>
</dbReference>
<protein>
    <submittedName>
        <fullName evidence="4">Glycosyl hydrolase family 18 protein</fullName>
    </submittedName>
</protein>
<reference evidence="4 5" key="1">
    <citation type="submission" date="2023-03" db="EMBL/GenBank/DDBJ databases">
        <title>Bacillus Genome Sequencing.</title>
        <authorList>
            <person name="Dunlap C."/>
        </authorList>
    </citation>
    <scope>NUCLEOTIDE SEQUENCE [LARGE SCALE GENOMIC DNA]</scope>
    <source>
        <strain evidence="4 5">BD-533</strain>
    </source>
</reference>
<dbReference type="PANTHER" id="PTHR46066:SF2">
    <property type="entry name" value="CHITINASE DOMAIN-CONTAINING PROTEIN 1"/>
    <property type="match status" value="1"/>
</dbReference>
<evidence type="ECO:0000256" key="1">
    <source>
        <dbReference type="SAM" id="SignalP"/>
    </source>
</evidence>
<evidence type="ECO:0000313" key="4">
    <source>
        <dbReference type="EMBL" id="MEC0225733.1"/>
    </source>
</evidence>
<accession>A0ABU6FYQ4</accession>
<dbReference type="InterPro" id="IPR001119">
    <property type="entry name" value="SLH_dom"/>
</dbReference>
<dbReference type="Pfam" id="PF00704">
    <property type="entry name" value="Glyco_hydro_18"/>
    <property type="match status" value="1"/>
</dbReference>
<keyword evidence="4" id="KW-0378">Hydrolase</keyword>
<dbReference type="InterPro" id="IPR017853">
    <property type="entry name" value="GH"/>
</dbReference>
<keyword evidence="5" id="KW-1185">Reference proteome</keyword>
<evidence type="ECO:0000313" key="5">
    <source>
        <dbReference type="Proteomes" id="UP001338137"/>
    </source>
</evidence>
<sequence>MYKKMVGFAVVFLFATAGNTYAYDVPMVTYKDVADQAWEKDYVYTLSALGIIEGYPDSRYHSQEALSREAFIKLLVATAKLDISQTSGIVPTDAIGRWSSPYIAAASERQWIDFMVNEAGELKPEQPITREEVAAVVGKYLLGKAGTAGSQWTSGEWSKERDERMFADSSKISANLAPYVFYTVNRTVMEGDNQGFRPKSGLIRSEAAAVINRLIDIEAAANKLEVTGFYAIKSSPAIGRMPLVDNVAMGWSHLEYDTEGTAKLGTDTTTYKIPEGYTDVVKSADQAHVHKDLMVFYDDGKKLSVFLRDVPAQKAFIGQLVTQLGDPAFGFSGVSLDFEGLMNASDAPNYLQFVRDVKAAIGSKTLAVSVPTDYYYKGYDLKGLSETADTLNLMAYDFTHADSKLPSAPLPLVRDGVERALKQGVPASKLVLGISKQANQWITTNGQTTTAGPSIDLVEKRLTDPNVSLTWSLPYFLKLIHYQDSSTANEIYYEDTQSIAKKIWLAKVYHLKGISLWHMGNFTASDWDTISKR</sequence>
<dbReference type="RefSeq" id="WP_326070160.1">
    <property type="nucleotide sequence ID" value="NZ_JARLKY010000002.1"/>
</dbReference>
<evidence type="ECO:0000259" key="2">
    <source>
        <dbReference type="PROSITE" id="PS51272"/>
    </source>
</evidence>
<name>A0ABU6FYQ4_9BACL</name>
<dbReference type="SUPFAM" id="SSF51445">
    <property type="entry name" value="(Trans)glycosidases"/>
    <property type="match status" value="1"/>
</dbReference>
<feature type="domain" description="SLH" evidence="2">
    <location>
        <begin position="163"/>
        <end position="225"/>
    </location>
</feature>
<comment type="caution">
    <text evidence="4">The sequence shown here is derived from an EMBL/GenBank/DDBJ whole genome shotgun (WGS) entry which is preliminary data.</text>
</comment>
<feature type="domain" description="SLH" evidence="2">
    <location>
        <begin position="90"/>
        <end position="151"/>
    </location>
</feature>
<feature type="signal peptide" evidence="1">
    <location>
        <begin position="1"/>
        <end position="22"/>
    </location>
</feature>
<dbReference type="PROSITE" id="PS51910">
    <property type="entry name" value="GH18_2"/>
    <property type="match status" value="1"/>
</dbReference>
<feature type="domain" description="GH18" evidence="3">
    <location>
        <begin position="224"/>
        <end position="533"/>
    </location>
</feature>
<dbReference type="SMART" id="SM00636">
    <property type="entry name" value="Glyco_18"/>
    <property type="match status" value="1"/>
</dbReference>
<dbReference type="Gene3D" id="3.20.20.80">
    <property type="entry name" value="Glycosidases"/>
    <property type="match status" value="1"/>
</dbReference>
<dbReference type="InterPro" id="IPR011583">
    <property type="entry name" value="Chitinase_II/V-like_cat"/>
</dbReference>
<dbReference type="InterPro" id="IPR001223">
    <property type="entry name" value="Glyco_hydro18_cat"/>
</dbReference>
<dbReference type="PROSITE" id="PS51272">
    <property type="entry name" value="SLH"/>
    <property type="match status" value="3"/>
</dbReference>